<reference evidence="2 3" key="1">
    <citation type="submission" date="2015-06" db="EMBL/GenBank/DDBJ databases">
        <title>Improved classification and identification of acetic acid bacteria using matrix-assisted laser desorption/ionization time-of-flight mass spectrometry; Gluconobacter nephelii and Gluconobacter uchimurae are later heterotypic synonyms of Gluconobacter japonicus and Gluconobacter oxydans, respectively.</title>
        <authorList>
            <person name="Li L."/>
            <person name="Cleenwerck I."/>
            <person name="De Vuyst L."/>
            <person name="Vandamme P."/>
        </authorList>
    </citation>
    <scope>NUCLEOTIDE SEQUENCE [LARGE SCALE GENOMIC DNA]</scope>
    <source>
        <strain evidence="2 3">LMG 1699</strain>
    </source>
</reference>
<dbReference type="InterPro" id="IPR056367">
    <property type="entry name" value="ASKHA_NBD_ParM_R1-like"/>
</dbReference>
<proteinExistence type="predicted"/>
<dbReference type="SUPFAM" id="SSF53067">
    <property type="entry name" value="Actin-like ATPase domain"/>
    <property type="match status" value="2"/>
</dbReference>
<evidence type="ECO:0000259" key="1">
    <source>
        <dbReference type="Pfam" id="PF21522"/>
    </source>
</evidence>
<dbReference type="InterPro" id="IPR043129">
    <property type="entry name" value="ATPase_NBD"/>
</dbReference>
<comment type="caution">
    <text evidence="2">The sequence shown here is derived from an EMBL/GenBank/DDBJ whole genome shotgun (WGS) entry which is preliminary data.</text>
</comment>
<dbReference type="InterPro" id="IPR049067">
    <property type="entry name" value="MreB-like_C"/>
</dbReference>
<dbReference type="Proteomes" id="UP000075377">
    <property type="component" value="Unassembled WGS sequence"/>
</dbReference>
<accession>A0A149UN95</accession>
<dbReference type="RefSeq" id="WP_156478098.1">
    <property type="nucleotide sequence ID" value="NZ_LHZX01000291.1"/>
</dbReference>
<dbReference type="Pfam" id="PF21522">
    <property type="entry name" value="MreB-like_C"/>
    <property type="match status" value="1"/>
</dbReference>
<name>A0A149UN95_9PROT</name>
<protein>
    <recommendedName>
        <fullName evidence="1">Actin homologue MreB-like C-terminal domain-containing protein</fullName>
    </recommendedName>
</protein>
<dbReference type="OrthoDB" id="6536821at2"/>
<dbReference type="Gene3D" id="3.30.420.40">
    <property type="match status" value="2"/>
</dbReference>
<dbReference type="CDD" id="cd24022">
    <property type="entry name" value="ASKHA_NBD_ParM_R1-like"/>
    <property type="match status" value="1"/>
</dbReference>
<evidence type="ECO:0000313" key="3">
    <source>
        <dbReference type="Proteomes" id="UP000075377"/>
    </source>
</evidence>
<organism evidence="2 3">
    <name type="scientific">Acetobacter malorum</name>
    <dbReference type="NCBI Taxonomy" id="178901"/>
    <lineage>
        <taxon>Bacteria</taxon>
        <taxon>Pseudomonadati</taxon>
        <taxon>Pseudomonadota</taxon>
        <taxon>Alphaproteobacteria</taxon>
        <taxon>Acetobacterales</taxon>
        <taxon>Acetobacteraceae</taxon>
        <taxon>Acetobacter</taxon>
    </lineage>
</organism>
<sequence>MSEAMTKPVKRTKPAAAERVFVGIDDGHSEIKVAYFADGRAGEIKEFSFPSRVVDGYVEMDTDGGMPPNFYVLPDDASAAGGAIPPNAVTMTVLRRGQAGSTSGAGSIDPRYATSYRNRVLVKHALWLLAEQFPNATFDIRTTLPYSDFYKPGGGRNDALIEAKIANVARPAMRVRAEGTAATLVPEPFTLGSHVVQSEGLAAFFDLMLAYDPKGGLTPDAEFAARFEDDATGFLVVDVGGKTTDVVFGDWRMNEHPRLMPQKSRSLEYGVLGLSERFGLVVSAALDGVKVPDPESVLMSRRIRRFGASVDVGEHVDREAASYGKEIFSQIAQPLKEAETYLSAVVLVGGGSQVLGPTLREEFGKWAVLQPNEPRFANARGLLKLALAQAE</sequence>
<dbReference type="AlphaFoldDB" id="A0A149UN95"/>
<evidence type="ECO:0000313" key="2">
    <source>
        <dbReference type="EMBL" id="KXV69216.1"/>
    </source>
</evidence>
<gene>
    <name evidence="2" type="ORF">AD951_07710</name>
</gene>
<dbReference type="EMBL" id="LHZX01000291">
    <property type="protein sequence ID" value="KXV69216.1"/>
    <property type="molecule type" value="Genomic_DNA"/>
</dbReference>
<feature type="domain" description="Actin homologue MreB-like C-terminal" evidence="1">
    <location>
        <begin position="236"/>
        <end position="361"/>
    </location>
</feature>
<dbReference type="PATRIC" id="fig|178901.14.peg.2891"/>